<dbReference type="EMBL" id="CAUYUJ010020312">
    <property type="protein sequence ID" value="CAK0897297.1"/>
    <property type="molecule type" value="Genomic_DNA"/>
</dbReference>
<feature type="compositionally biased region" description="Low complexity" evidence="1">
    <location>
        <begin position="172"/>
        <end position="206"/>
    </location>
</feature>
<keyword evidence="3" id="KW-1185">Reference proteome</keyword>
<evidence type="ECO:0000313" key="2">
    <source>
        <dbReference type="EMBL" id="CAK0897297.1"/>
    </source>
</evidence>
<comment type="caution">
    <text evidence="2">The sequence shown here is derived from an EMBL/GenBank/DDBJ whole genome shotgun (WGS) entry which is preliminary data.</text>
</comment>
<feature type="compositionally biased region" description="Low complexity" evidence="1">
    <location>
        <begin position="79"/>
        <end position="94"/>
    </location>
</feature>
<accession>A0ABN9XGP9</accession>
<gene>
    <name evidence="2" type="ORF">PCOR1329_LOCUS75527</name>
</gene>
<name>A0ABN9XGP9_9DINO</name>
<sequence length="206" mass="21607">MERGALQRKGMDDDFLPDHTTAAALNAVLASSWPAAAPPARRRPEPPKPPPRRPSLAAWDVPPFALPTPSAAQRKELWASTGAGSRATTSAGASFNERAASGPTHGSDDDDEDECVFPLEGCHDAGVAAEQDQTGTRRAASGSSTRWWAWTATTSTCTMRATCPERTLTWTSGSRRASGPRGATAAAPAAARAGPAWARAPCCSRR</sequence>
<feature type="region of interest" description="Disordered" evidence="1">
    <location>
        <begin position="170"/>
        <end position="206"/>
    </location>
</feature>
<organism evidence="2 3">
    <name type="scientific">Prorocentrum cordatum</name>
    <dbReference type="NCBI Taxonomy" id="2364126"/>
    <lineage>
        <taxon>Eukaryota</taxon>
        <taxon>Sar</taxon>
        <taxon>Alveolata</taxon>
        <taxon>Dinophyceae</taxon>
        <taxon>Prorocentrales</taxon>
        <taxon>Prorocentraceae</taxon>
        <taxon>Prorocentrum</taxon>
    </lineage>
</organism>
<protein>
    <submittedName>
        <fullName evidence="2">Uncharacterized protein</fullName>
    </submittedName>
</protein>
<feature type="region of interest" description="Disordered" evidence="1">
    <location>
        <begin position="34"/>
        <end position="117"/>
    </location>
</feature>
<dbReference type="Proteomes" id="UP001189429">
    <property type="component" value="Unassembled WGS sequence"/>
</dbReference>
<reference evidence="2" key="1">
    <citation type="submission" date="2023-10" db="EMBL/GenBank/DDBJ databases">
        <authorList>
            <person name="Chen Y."/>
            <person name="Shah S."/>
            <person name="Dougan E. K."/>
            <person name="Thang M."/>
            <person name="Chan C."/>
        </authorList>
    </citation>
    <scope>NUCLEOTIDE SEQUENCE [LARGE SCALE GENOMIC DNA]</scope>
</reference>
<evidence type="ECO:0000313" key="3">
    <source>
        <dbReference type="Proteomes" id="UP001189429"/>
    </source>
</evidence>
<evidence type="ECO:0000256" key="1">
    <source>
        <dbReference type="SAM" id="MobiDB-lite"/>
    </source>
</evidence>
<proteinExistence type="predicted"/>